<dbReference type="EMBL" id="JAGGJA010000001">
    <property type="protein sequence ID" value="MCW9705666.1"/>
    <property type="molecule type" value="Genomic_DNA"/>
</dbReference>
<name>A0ABT3PIA6_9BACT</name>
<dbReference type="RefSeq" id="WP_265764331.1">
    <property type="nucleotide sequence ID" value="NZ_JAGGJA010000001.1"/>
</dbReference>
<feature type="domain" description="Activator of Hsp90 ATPase homologue 1/2-like C-terminal" evidence="2">
    <location>
        <begin position="22"/>
        <end position="150"/>
    </location>
</feature>
<comment type="similarity">
    <text evidence="1">Belongs to the AHA1 family.</text>
</comment>
<proteinExistence type="inferred from homology"/>
<evidence type="ECO:0000259" key="2">
    <source>
        <dbReference type="Pfam" id="PF08327"/>
    </source>
</evidence>
<accession>A0ABT3PIA6</accession>
<comment type="caution">
    <text evidence="3">The sequence shown here is derived from an EMBL/GenBank/DDBJ whole genome shotgun (WGS) entry which is preliminary data.</text>
</comment>
<sequence length="179" mass="20649">MDNYGIFTEPGTIQFERLLPGPIDRVWEYLTDADKRGQWLAAGEMELRKGGKVELIFNHDNITPYDEKPPEKYAEHAGESRLEGKIVQIDPPRLLSYTWEEPSAADSIVTFELEPEGEQVRLTLTHRRLGDDHDILISVAGGWHTHLGILIDKLNGQDPKPFWKVHMQMEEEYLKRISE</sequence>
<evidence type="ECO:0000256" key="1">
    <source>
        <dbReference type="ARBA" id="ARBA00006817"/>
    </source>
</evidence>
<protein>
    <submittedName>
        <fullName evidence="3">SRPBCC family protein</fullName>
    </submittedName>
</protein>
<organism evidence="3 4">
    <name type="scientific">Fodinibius salsisoli</name>
    <dbReference type="NCBI Taxonomy" id="2820877"/>
    <lineage>
        <taxon>Bacteria</taxon>
        <taxon>Pseudomonadati</taxon>
        <taxon>Balneolota</taxon>
        <taxon>Balneolia</taxon>
        <taxon>Balneolales</taxon>
        <taxon>Balneolaceae</taxon>
        <taxon>Fodinibius</taxon>
    </lineage>
</organism>
<dbReference type="InterPro" id="IPR013538">
    <property type="entry name" value="ASHA1/2-like_C"/>
</dbReference>
<dbReference type="SUPFAM" id="SSF55961">
    <property type="entry name" value="Bet v1-like"/>
    <property type="match status" value="1"/>
</dbReference>
<evidence type="ECO:0000313" key="4">
    <source>
        <dbReference type="Proteomes" id="UP001207918"/>
    </source>
</evidence>
<dbReference type="Proteomes" id="UP001207918">
    <property type="component" value="Unassembled WGS sequence"/>
</dbReference>
<dbReference type="CDD" id="cd08899">
    <property type="entry name" value="SRPBCC_CalC_Aha1-like_6"/>
    <property type="match status" value="1"/>
</dbReference>
<dbReference type="Gene3D" id="3.30.530.20">
    <property type="match status" value="1"/>
</dbReference>
<dbReference type="Pfam" id="PF08327">
    <property type="entry name" value="AHSA1"/>
    <property type="match status" value="1"/>
</dbReference>
<reference evidence="3 4" key="1">
    <citation type="submission" date="2021-03" db="EMBL/GenBank/DDBJ databases">
        <title>Aliifodinibius sp. nov., a new bacterium isolated from saline soil.</title>
        <authorList>
            <person name="Galisteo C."/>
            <person name="De La Haba R."/>
            <person name="Sanchez-Porro C."/>
            <person name="Ventosa A."/>
        </authorList>
    </citation>
    <scope>NUCLEOTIDE SEQUENCE [LARGE SCALE GENOMIC DNA]</scope>
    <source>
        <strain evidence="3 4">1BSP15-2V2</strain>
    </source>
</reference>
<keyword evidence="4" id="KW-1185">Reference proteome</keyword>
<evidence type="ECO:0000313" key="3">
    <source>
        <dbReference type="EMBL" id="MCW9705666.1"/>
    </source>
</evidence>
<dbReference type="InterPro" id="IPR023393">
    <property type="entry name" value="START-like_dom_sf"/>
</dbReference>
<gene>
    <name evidence="3" type="ORF">J6I44_02305</name>
</gene>